<comment type="caution">
    <text evidence="2">The sequence shown here is derived from an EMBL/GenBank/DDBJ whole genome shotgun (WGS) entry which is preliminary data.</text>
</comment>
<evidence type="ECO:0000256" key="1">
    <source>
        <dbReference type="SAM" id="MobiDB-lite"/>
    </source>
</evidence>
<dbReference type="Proteomes" id="UP001234880">
    <property type="component" value="Unassembled WGS sequence"/>
</dbReference>
<sequence>MRRGAAAAPLVVRAVADVEVVEVVGRGEHVGDTGRRVVGSSRQGSAVAASVSDHEERRTESEWRQQFRFVLSSELLYSA</sequence>
<reference evidence="2 3" key="1">
    <citation type="submission" date="2023-07" db="EMBL/GenBank/DDBJ databases">
        <title>Sequencing the genomes of 1000 actinobacteria strains.</title>
        <authorList>
            <person name="Klenk H.-P."/>
        </authorList>
    </citation>
    <scope>NUCLEOTIDE SEQUENCE [LARGE SCALE GENOMIC DNA]</scope>
    <source>
        <strain evidence="2 3">DSM 41600</strain>
    </source>
</reference>
<evidence type="ECO:0000313" key="2">
    <source>
        <dbReference type="EMBL" id="MDP9615944.1"/>
    </source>
</evidence>
<dbReference type="EMBL" id="JAURUE010000002">
    <property type="protein sequence ID" value="MDP9615944.1"/>
    <property type="molecule type" value="Genomic_DNA"/>
</dbReference>
<feature type="region of interest" description="Disordered" evidence="1">
    <location>
        <begin position="32"/>
        <end position="57"/>
    </location>
</feature>
<gene>
    <name evidence="2" type="ORF">JOF35_008282</name>
</gene>
<keyword evidence="3" id="KW-1185">Reference proteome</keyword>
<protein>
    <submittedName>
        <fullName evidence="2">Uncharacterized protein</fullName>
    </submittedName>
</protein>
<proteinExistence type="predicted"/>
<organism evidence="2 3">
    <name type="scientific">Streptomyces demainii</name>
    <dbReference type="NCBI Taxonomy" id="588122"/>
    <lineage>
        <taxon>Bacteria</taxon>
        <taxon>Bacillati</taxon>
        <taxon>Actinomycetota</taxon>
        <taxon>Actinomycetes</taxon>
        <taxon>Kitasatosporales</taxon>
        <taxon>Streptomycetaceae</taxon>
        <taxon>Streptomyces</taxon>
    </lineage>
</organism>
<name>A0ABT9L5G7_9ACTN</name>
<evidence type="ECO:0000313" key="3">
    <source>
        <dbReference type="Proteomes" id="UP001234880"/>
    </source>
</evidence>
<accession>A0ABT9L5G7</accession>